<dbReference type="InterPro" id="IPR038694">
    <property type="entry name" value="DUF427_sf"/>
</dbReference>
<dbReference type="RefSeq" id="WP_134491725.1">
    <property type="nucleotide sequence ID" value="NZ_SOEZ01000063.1"/>
</dbReference>
<protein>
    <submittedName>
        <fullName evidence="2">DUF427 domain-containing protein</fullName>
    </submittedName>
</protein>
<dbReference type="Proteomes" id="UP000297866">
    <property type="component" value="Unassembled WGS sequence"/>
</dbReference>
<dbReference type="Pfam" id="PF04248">
    <property type="entry name" value="NTP_transf_9"/>
    <property type="match status" value="1"/>
</dbReference>
<dbReference type="PANTHER" id="PTHR34310:SF5">
    <property type="entry name" value="DUF427 DOMAIN PROTEIN (AFU_ORTHOLOGUE AFUA_3G02220)"/>
    <property type="match status" value="1"/>
</dbReference>
<dbReference type="InterPro" id="IPR007361">
    <property type="entry name" value="DUF427"/>
</dbReference>
<dbReference type="Gene3D" id="2.170.150.40">
    <property type="entry name" value="Domain of unknown function (DUF427)"/>
    <property type="match status" value="1"/>
</dbReference>
<keyword evidence="3" id="KW-1185">Reference proteome</keyword>
<gene>
    <name evidence="2" type="ORF">E3O23_13195</name>
</gene>
<proteinExistence type="predicted"/>
<accession>A0A4R8UCN3</accession>
<feature type="domain" description="DUF427" evidence="1">
    <location>
        <begin position="1"/>
        <end position="95"/>
    </location>
</feature>
<dbReference type="EMBL" id="SOEZ01000063">
    <property type="protein sequence ID" value="TFB48421.1"/>
    <property type="molecule type" value="Genomic_DNA"/>
</dbReference>
<reference evidence="2 3" key="1">
    <citation type="submission" date="2019-03" db="EMBL/GenBank/DDBJ databases">
        <title>Genomics of glacier-inhabiting Cryobacterium strains.</title>
        <authorList>
            <person name="Liu Q."/>
            <person name="Xin Y.-H."/>
        </authorList>
    </citation>
    <scope>NUCLEOTIDE SEQUENCE [LARGE SCALE GENOMIC DNA]</scope>
    <source>
        <strain evidence="2 3">Sr47</strain>
    </source>
</reference>
<name>A0A4R8UCN3_9MICO</name>
<evidence type="ECO:0000259" key="1">
    <source>
        <dbReference type="Pfam" id="PF04248"/>
    </source>
</evidence>
<comment type="caution">
    <text evidence="2">The sequence shown here is derived from an EMBL/GenBank/DDBJ whole genome shotgun (WGS) entry which is preliminary data.</text>
</comment>
<sequence>MQAVINGTVIADAPLADLIKIEGNWYFPPASVNADLLVESPTPYTCGWKGDCQYFSVKDGDTLLQDRAFSYPTPYPASFDRVGQDYSNYVAFWKEVQVVD</sequence>
<organism evidence="2 3">
    <name type="scientific">Cryobacterium tagatosivorans</name>
    <dbReference type="NCBI Taxonomy" id="1259199"/>
    <lineage>
        <taxon>Bacteria</taxon>
        <taxon>Bacillati</taxon>
        <taxon>Actinomycetota</taxon>
        <taxon>Actinomycetes</taxon>
        <taxon>Micrococcales</taxon>
        <taxon>Microbacteriaceae</taxon>
        <taxon>Cryobacterium</taxon>
    </lineage>
</organism>
<dbReference type="PANTHER" id="PTHR34310">
    <property type="entry name" value="DUF427 DOMAIN PROTEIN (AFU_ORTHOLOGUE AFUA_3G02220)"/>
    <property type="match status" value="1"/>
</dbReference>
<dbReference type="OrthoDB" id="9815163at2"/>
<evidence type="ECO:0000313" key="3">
    <source>
        <dbReference type="Proteomes" id="UP000297866"/>
    </source>
</evidence>
<dbReference type="AlphaFoldDB" id="A0A4R8UCN3"/>
<evidence type="ECO:0000313" key="2">
    <source>
        <dbReference type="EMBL" id="TFB48421.1"/>
    </source>
</evidence>